<organism evidence="1 2">
    <name type="scientific">Dryococelus australis</name>
    <dbReference type="NCBI Taxonomy" id="614101"/>
    <lineage>
        <taxon>Eukaryota</taxon>
        <taxon>Metazoa</taxon>
        <taxon>Ecdysozoa</taxon>
        <taxon>Arthropoda</taxon>
        <taxon>Hexapoda</taxon>
        <taxon>Insecta</taxon>
        <taxon>Pterygota</taxon>
        <taxon>Neoptera</taxon>
        <taxon>Polyneoptera</taxon>
        <taxon>Phasmatodea</taxon>
        <taxon>Verophasmatodea</taxon>
        <taxon>Anareolatae</taxon>
        <taxon>Phasmatidae</taxon>
        <taxon>Eurycanthinae</taxon>
        <taxon>Dryococelus</taxon>
    </lineage>
</organism>
<dbReference type="EMBL" id="JARBHB010000017">
    <property type="protein sequence ID" value="KAJ8866024.1"/>
    <property type="molecule type" value="Genomic_DNA"/>
</dbReference>
<dbReference type="PANTHER" id="PTHR21719:SF1">
    <property type="entry name" value="FI06402P-RELATED"/>
    <property type="match status" value="1"/>
</dbReference>
<protein>
    <submittedName>
        <fullName evidence="1">Uncharacterized protein</fullName>
    </submittedName>
</protein>
<gene>
    <name evidence="1" type="ORF">PR048_033548</name>
</gene>
<keyword evidence="2" id="KW-1185">Reference proteome</keyword>
<dbReference type="InterPro" id="IPR029034">
    <property type="entry name" value="Cystine-knot_cytokine"/>
</dbReference>
<dbReference type="Proteomes" id="UP001159363">
    <property type="component" value="Chromosome 16"/>
</dbReference>
<name>A0ABQ9G4Q9_9NEOP</name>
<dbReference type="Gene3D" id="2.10.90.10">
    <property type="entry name" value="Cystine-knot cytokines"/>
    <property type="match status" value="1"/>
</dbReference>
<accession>A0ABQ9G4Q9</accession>
<comment type="caution">
    <text evidence="1">The sequence shown here is derived from an EMBL/GenBank/DDBJ whole genome shotgun (WGS) entry which is preliminary data.</text>
</comment>
<sequence length="178" mass="19992">MAAGVIVSVAVVVAASCWIIAGTPVHTRAFLDHLDRVKSLRCHDPRPSVVELDELMPSRRGGVQNSDETWVPERTVLHRCDRGCGYCRGSNVCGPAVVETVTLAFKVRNDVDSRILPHNQLVEAENHTRCACIPGFDRPRTGYDARAIERRVELFEDSLTRRSNVEEDVDYSLRRRSH</sequence>
<dbReference type="PANTHER" id="PTHR21719">
    <property type="entry name" value="FI06402P-RELATED"/>
    <property type="match status" value="1"/>
</dbReference>
<evidence type="ECO:0000313" key="1">
    <source>
        <dbReference type="EMBL" id="KAJ8866024.1"/>
    </source>
</evidence>
<proteinExistence type="predicted"/>
<reference evidence="1 2" key="1">
    <citation type="submission" date="2023-02" db="EMBL/GenBank/DDBJ databases">
        <title>LHISI_Scaffold_Assembly.</title>
        <authorList>
            <person name="Stuart O.P."/>
            <person name="Cleave R."/>
            <person name="Magrath M.J.L."/>
            <person name="Mikheyev A.S."/>
        </authorList>
    </citation>
    <scope>NUCLEOTIDE SEQUENCE [LARGE SCALE GENOMIC DNA]</scope>
    <source>
        <strain evidence="1">Daus_M_001</strain>
        <tissue evidence="1">Leg muscle</tissue>
    </source>
</reference>
<dbReference type="SUPFAM" id="SSF57501">
    <property type="entry name" value="Cystine-knot cytokines"/>
    <property type="match status" value="1"/>
</dbReference>
<evidence type="ECO:0000313" key="2">
    <source>
        <dbReference type="Proteomes" id="UP001159363"/>
    </source>
</evidence>